<proteinExistence type="predicted"/>
<protein>
    <submittedName>
        <fullName evidence="1">Uncharacterized protein</fullName>
    </submittedName>
</protein>
<organism evidence="1">
    <name type="scientific">Mycobacterium xenopi 4042</name>
    <dbReference type="NCBI Taxonomy" id="1299334"/>
    <lineage>
        <taxon>Bacteria</taxon>
        <taxon>Bacillati</taxon>
        <taxon>Actinomycetota</taxon>
        <taxon>Actinomycetes</taxon>
        <taxon>Mycobacteriales</taxon>
        <taxon>Mycobacteriaceae</taxon>
        <taxon>Mycobacterium</taxon>
    </lineage>
</organism>
<evidence type="ECO:0000313" key="1">
    <source>
        <dbReference type="EMBL" id="EUA52347.1"/>
    </source>
</evidence>
<name>X8C7M3_MYCXE</name>
<dbReference type="EMBL" id="JAOB01000033">
    <property type="protein sequence ID" value="EUA52347.1"/>
    <property type="molecule type" value="Genomic_DNA"/>
</dbReference>
<dbReference type="PATRIC" id="fig|1299334.3.peg.3640"/>
<reference evidence="1" key="1">
    <citation type="submission" date="2014-01" db="EMBL/GenBank/DDBJ databases">
        <authorList>
            <person name="Brown-Elliot B."/>
            <person name="Wallace R."/>
            <person name="Lenaerts A."/>
            <person name="Ordway D."/>
            <person name="DeGroote M.A."/>
            <person name="Parker T."/>
            <person name="Sizemore C."/>
            <person name="Tallon L.J."/>
            <person name="Sadzewicz L.K."/>
            <person name="Sengamalay N."/>
            <person name="Fraser C.M."/>
            <person name="Hine E."/>
            <person name="Shefchek K.A."/>
            <person name="Das S.P."/>
            <person name="Tettelin H."/>
        </authorList>
    </citation>
    <scope>NUCLEOTIDE SEQUENCE [LARGE SCALE GENOMIC DNA]</scope>
    <source>
        <strain evidence="1">4042</strain>
    </source>
</reference>
<gene>
    <name evidence="1" type="ORF">I553_2534</name>
</gene>
<accession>X8C7M3</accession>
<sequence length="41" mass="4651">MVGEAAIPEHYEGMLSTRNFVRSVVVAGLPRRQLAPCRRPW</sequence>
<comment type="caution">
    <text evidence="1">The sequence shown here is derived from an EMBL/GenBank/DDBJ whole genome shotgun (WGS) entry which is preliminary data.</text>
</comment>
<dbReference type="AlphaFoldDB" id="X8C7M3"/>